<accession>A0A1J1IV93</accession>
<reference evidence="1 2" key="1">
    <citation type="submission" date="2015-04" db="EMBL/GenBank/DDBJ databases">
        <authorList>
            <person name="Syromyatnikov M.Y."/>
            <person name="Popov V.N."/>
        </authorList>
    </citation>
    <scope>NUCLEOTIDE SEQUENCE [LARGE SCALE GENOMIC DNA]</scope>
</reference>
<organism evidence="1 2">
    <name type="scientific">Clunio marinus</name>
    <dbReference type="NCBI Taxonomy" id="568069"/>
    <lineage>
        <taxon>Eukaryota</taxon>
        <taxon>Metazoa</taxon>
        <taxon>Ecdysozoa</taxon>
        <taxon>Arthropoda</taxon>
        <taxon>Hexapoda</taxon>
        <taxon>Insecta</taxon>
        <taxon>Pterygota</taxon>
        <taxon>Neoptera</taxon>
        <taxon>Endopterygota</taxon>
        <taxon>Diptera</taxon>
        <taxon>Nematocera</taxon>
        <taxon>Chironomoidea</taxon>
        <taxon>Chironomidae</taxon>
        <taxon>Clunio</taxon>
    </lineage>
</organism>
<sequence length="66" mass="8017">MPFLYHNIYHTRSMESFLQECLWEMIFLFLLYFQRFRLVFVKLTYLHVSVKASIYGGNSQQGIFTL</sequence>
<proteinExistence type="predicted"/>
<gene>
    <name evidence="1" type="ORF">CLUMA_CG016917</name>
</gene>
<dbReference type="Proteomes" id="UP000183832">
    <property type="component" value="Unassembled WGS sequence"/>
</dbReference>
<dbReference type="EMBL" id="CVRI01000059">
    <property type="protein sequence ID" value="CRL03508.1"/>
    <property type="molecule type" value="Genomic_DNA"/>
</dbReference>
<evidence type="ECO:0000313" key="2">
    <source>
        <dbReference type="Proteomes" id="UP000183832"/>
    </source>
</evidence>
<protein>
    <submittedName>
        <fullName evidence="1">CLUMA_CG016917, isoform A</fullName>
    </submittedName>
</protein>
<evidence type="ECO:0000313" key="1">
    <source>
        <dbReference type="EMBL" id="CRL03508.1"/>
    </source>
</evidence>
<dbReference type="AlphaFoldDB" id="A0A1J1IV93"/>
<name>A0A1J1IV93_9DIPT</name>
<keyword evidence="2" id="KW-1185">Reference proteome</keyword>